<feature type="domain" description="N-acetyltransferase" evidence="1">
    <location>
        <begin position="364"/>
        <end position="511"/>
    </location>
</feature>
<dbReference type="Pfam" id="PF03031">
    <property type="entry name" value="NIF"/>
    <property type="match status" value="1"/>
</dbReference>
<accession>A0A3P2A301</accession>
<dbReference type="Gene3D" id="3.40.50.1110">
    <property type="entry name" value="SGNH hydrolase"/>
    <property type="match status" value="1"/>
</dbReference>
<dbReference type="EMBL" id="RQYF01000054">
    <property type="protein sequence ID" value="RRD89308.1"/>
    <property type="molecule type" value="Genomic_DNA"/>
</dbReference>
<dbReference type="AlphaFoldDB" id="A0A3P2A301"/>
<dbReference type="SUPFAM" id="SSF56784">
    <property type="entry name" value="HAD-like"/>
    <property type="match status" value="1"/>
</dbReference>
<organism evidence="2 3">
    <name type="scientific">Prevotella heparinolytica</name>
    <dbReference type="NCBI Taxonomy" id="28113"/>
    <lineage>
        <taxon>Bacteria</taxon>
        <taxon>Pseudomonadati</taxon>
        <taxon>Bacteroidota</taxon>
        <taxon>Bacteroidia</taxon>
        <taxon>Bacteroidales</taxon>
        <taxon>Bacteroidaceae</taxon>
        <taxon>Bacteroides</taxon>
    </lineage>
</organism>
<dbReference type="InterPro" id="IPR010037">
    <property type="entry name" value="FkbH_domain"/>
</dbReference>
<evidence type="ECO:0000259" key="1">
    <source>
        <dbReference type="PROSITE" id="PS51186"/>
    </source>
</evidence>
<name>A0A3P2A301_9BACE</name>
<reference evidence="2 3" key="1">
    <citation type="submission" date="2018-11" db="EMBL/GenBank/DDBJ databases">
        <title>Genomes From Bacteria Associated with the Canine Oral Cavity: a Test Case for Automated Genome-Based Taxonomic Assignment.</title>
        <authorList>
            <person name="Coil D.A."/>
            <person name="Jospin G."/>
            <person name="Darling A.E."/>
            <person name="Wallis C."/>
            <person name="Davis I.J."/>
            <person name="Harris S."/>
            <person name="Eisen J.A."/>
            <person name="Holcombe L.J."/>
            <person name="O'Flynn C."/>
        </authorList>
    </citation>
    <scope>NUCLEOTIDE SEQUENCE [LARGE SCALE GENOMIC DNA]</scope>
    <source>
        <strain evidence="2 3">OH1047_COT-310</strain>
    </source>
</reference>
<dbReference type="GO" id="GO:0016747">
    <property type="term" value="F:acyltransferase activity, transferring groups other than amino-acyl groups"/>
    <property type="evidence" value="ECO:0007669"/>
    <property type="project" value="InterPro"/>
</dbReference>
<dbReference type="NCBIfam" id="TIGR01686">
    <property type="entry name" value="FkbH"/>
    <property type="match status" value="1"/>
</dbReference>
<gene>
    <name evidence="2" type="ORF">EII33_10205</name>
</gene>
<dbReference type="SUPFAM" id="SSF55729">
    <property type="entry name" value="Acyl-CoA N-acyltransferases (Nat)"/>
    <property type="match status" value="1"/>
</dbReference>
<dbReference type="InterPro" id="IPR036514">
    <property type="entry name" value="SGNH_hydro_sf"/>
</dbReference>
<dbReference type="Proteomes" id="UP000279562">
    <property type="component" value="Unassembled WGS sequence"/>
</dbReference>
<proteinExistence type="predicted"/>
<dbReference type="InterPro" id="IPR010033">
    <property type="entry name" value="HAD_SF_ppase_IIIC"/>
</dbReference>
<dbReference type="InterPro" id="IPR036412">
    <property type="entry name" value="HAD-like_sf"/>
</dbReference>
<dbReference type="RefSeq" id="WP_125239617.1">
    <property type="nucleotide sequence ID" value="NZ_RQYF01000054.1"/>
</dbReference>
<dbReference type="PROSITE" id="PS51186">
    <property type="entry name" value="GNAT"/>
    <property type="match status" value="1"/>
</dbReference>
<dbReference type="InterPro" id="IPR004274">
    <property type="entry name" value="FCP1_dom"/>
</dbReference>
<dbReference type="InterPro" id="IPR023214">
    <property type="entry name" value="HAD_sf"/>
</dbReference>
<sequence length="531" mass="61405">MFVFRNNTIERFFPKEYTFSGYDDISYVPTDVDGYVWFYQLPVKYDQKILCSEIRGYAQKLQFVLAQVDKAQPFLVLTMDEGAYSVPFTSGIELVAAVAEYNAVLVQVEAEHSNVKVLDIREFTRQYPTNEVFDWKFWFISQMGMNPKVTKPFMEWYNHKLEQIALKRKKCLVLDLDNTLWGGVLGEDGIEGIKLGGDYPGKAFHYWQEALLELSKSGVILTVCSKNNEADVLEAWEKNPFMVLKKDNFASWRINWTDKATNIKELADELNIGLDSFVFIDDNPTERELIKLVLPMVEVPDFPAQPYELPVFFKEIVEKYFRVYSVTSEDKKKTEQYKANAQRAQAQRSFVDFDSFLESLDIQITIEAANEFNIPRIAQMTQKTNQFNLTTKRYTDADVRQFVKDGWKIWCISVADKFGDNGITGCIMVNGDTIDTFLLSCRILGKGIEIAFIKRILMELRNQGITDVKSEYIPTAKNAQVKDFYDRCGFPLVVEDADGKRSYIIDLKNADLSIKEYYHINYWCPLKIISV</sequence>
<dbReference type="Gene3D" id="3.40.50.1000">
    <property type="entry name" value="HAD superfamily/HAD-like"/>
    <property type="match status" value="1"/>
</dbReference>
<protein>
    <submittedName>
        <fullName evidence="2">HAD-IIIC family phosphatase</fullName>
    </submittedName>
</protein>
<dbReference type="NCBIfam" id="TIGR01681">
    <property type="entry name" value="HAD-SF-IIIC"/>
    <property type="match status" value="1"/>
</dbReference>
<comment type="caution">
    <text evidence="2">The sequence shown here is derived from an EMBL/GenBank/DDBJ whole genome shotgun (WGS) entry which is preliminary data.</text>
</comment>
<keyword evidence="3" id="KW-1185">Reference proteome</keyword>
<dbReference type="InterPro" id="IPR000182">
    <property type="entry name" value="GNAT_dom"/>
</dbReference>
<dbReference type="InterPro" id="IPR016181">
    <property type="entry name" value="Acyl_CoA_acyltransferase"/>
</dbReference>
<evidence type="ECO:0000313" key="2">
    <source>
        <dbReference type="EMBL" id="RRD89308.1"/>
    </source>
</evidence>
<dbReference type="GO" id="GO:0016788">
    <property type="term" value="F:hydrolase activity, acting on ester bonds"/>
    <property type="evidence" value="ECO:0007669"/>
    <property type="project" value="UniProtKB-ARBA"/>
</dbReference>
<evidence type="ECO:0000313" key="3">
    <source>
        <dbReference type="Proteomes" id="UP000279562"/>
    </source>
</evidence>